<organism evidence="3 4">
    <name type="scientific">Datura stramonium</name>
    <name type="common">Jimsonweed</name>
    <name type="synonym">Common thornapple</name>
    <dbReference type="NCBI Taxonomy" id="4076"/>
    <lineage>
        <taxon>Eukaryota</taxon>
        <taxon>Viridiplantae</taxon>
        <taxon>Streptophyta</taxon>
        <taxon>Embryophyta</taxon>
        <taxon>Tracheophyta</taxon>
        <taxon>Spermatophyta</taxon>
        <taxon>Magnoliopsida</taxon>
        <taxon>eudicotyledons</taxon>
        <taxon>Gunneridae</taxon>
        <taxon>Pentapetalae</taxon>
        <taxon>asterids</taxon>
        <taxon>lamiids</taxon>
        <taxon>Solanales</taxon>
        <taxon>Solanaceae</taxon>
        <taxon>Solanoideae</taxon>
        <taxon>Datureae</taxon>
        <taxon>Datura</taxon>
    </lineage>
</organism>
<feature type="non-terminal residue" evidence="3">
    <location>
        <position position="51"/>
    </location>
</feature>
<dbReference type="PANTHER" id="PTHR46236:SF35">
    <property type="entry name" value="MATH DOMAIN-CONTAINING PROTEIN"/>
    <property type="match status" value="1"/>
</dbReference>
<evidence type="ECO:0000256" key="1">
    <source>
        <dbReference type="ARBA" id="ARBA00023054"/>
    </source>
</evidence>
<reference evidence="3 4" key="1">
    <citation type="journal article" date="2021" name="BMC Genomics">
        <title>Datura genome reveals duplications of psychoactive alkaloid biosynthetic genes and high mutation rate following tissue culture.</title>
        <authorList>
            <person name="Rajewski A."/>
            <person name="Carter-House D."/>
            <person name="Stajich J."/>
            <person name="Litt A."/>
        </authorList>
    </citation>
    <scope>NUCLEOTIDE SEQUENCE [LARGE SCALE GENOMIC DNA]</scope>
    <source>
        <strain evidence="3">AR-01</strain>
    </source>
</reference>
<name>A0ABS8WWA7_DATST</name>
<feature type="domain" description="MATH" evidence="2">
    <location>
        <begin position="1"/>
        <end position="47"/>
    </location>
</feature>
<evidence type="ECO:0000313" key="4">
    <source>
        <dbReference type="Proteomes" id="UP000823775"/>
    </source>
</evidence>
<dbReference type="PROSITE" id="PS50144">
    <property type="entry name" value="MATH"/>
    <property type="match status" value="1"/>
</dbReference>
<dbReference type="InterPro" id="IPR008974">
    <property type="entry name" value="TRAF-like"/>
</dbReference>
<dbReference type="Gene3D" id="2.60.210.10">
    <property type="entry name" value="Apoptosis, Tumor Necrosis Factor Receptor Associated Protein 2, Chain A"/>
    <property type="match status" value="1"/>
</dbReference>
<accession>A0ABS8WWA7</accession>
<dbReference type="Pfam" id="PF22486">
    <property type="entry name" value="MATH_2"/>
    <property type="match status" value="1"/>
</dbReference>
<protein>
    <submittedName>
        <fullName evidence="3">CSN-associated deubiquitinating enzyme Ubp12</fullName>
    </submittedName>
</protein>
<keyword evidence="1" id="KW-0175">Coiled coil</keyword>
<dbReference type="EMBL" id="JACEIK010011630">
    <property type="protein sequence ID" value="MCE3215804.1"/>
    <property type="molecule type" value="Genomic_DNA"/>
</dbReference>
<gene>
    <name evidence="3" type="primary">UBP12_1</name>
    <name evidence="3" type="ORF">HAX54_003607</name>
</gene>
<evidence type="ECO:0000313" key="3">
    <source>
        <dbReference type="EMBL" id="MCE3215804.1"/>
    </source>
</evidence>
<evidence type="ECO:0000259" key="2">
    <source>
        <dbReference type="PROSITE" id="PS50144"/>
    </source>
</evidence>
<dbReference type="Proteomes" id="UP000823775">
    <property type="component" value="Unassembled WGS sequence"/>
</dbReference>
<comment type="caution">
    <text evidence="3">The sequence shown here is derived from an EMBL/GenBank/DDBJ whole genome shotgun (WGS) entry which is preliminary data.</text>
</comment>
<dbReference type="SUPFAM" id="SSF49599">
    <property type="entry name" value="TRAF domain-like"/>
    <property type="match status" value="1"/>
</dbReference>
<proteinExistence type="predicted"/>
<sequence>MKLAERRSTSLTKESDWGFASFMLLSELYDPNKEYLINDKVVIEVDVVIRK</sequence>
<dbReference type="InterPro" id="IPR002083">
    <property type="entry name" value="MATH/TRAF_dom"/>
</dbReference>
<dbReference type="InterPro" id="IPR050804">
    <property type="entry name" value="MCC"/>
</dbReference>
<dbReference type="PANTHER" id="PTHR46236">
    <property type="entry name" value="TRAF-LIKE SUPERFAMILY PROTEIN"/>
    <property type="match status" value="1"/>
</dbReference>
<keyword evidence="4" id="KW-1185">Reference proteome</keyword>